<dbReference type="InterPro" id="IPR001343">
    <property type="entry name" value="Hemolysn_Ca-bd"/>
</dbReference>
<sequence>MAILLIDSQGGVYRSDITTGNITRLADYAQLWTDIAVLPNGKVFANTGTGLYELNLNTNTAILRPTPSGFFNGLASDSQGRLYLGGSGNEIVVLSSTTFNTIRTIDLPAGVQSAGDIHINGDKLYYSTTSNRLLTIDLDTGDVIRNVAHNINSLYGLHSEGGKLYGLAGNDVYLINPNTGAVTLQLELPASITVYGAATLAGVKVVGTAQDDVLQADPNGSKLYGRDGGDILIGSASGDLLDGGTGRDYIHGRGGSDRMLGGAGRDVLAGGRGNDTMTGNADKDAFVFNSDDGRDRITDFQDDVDTLELSLALLGSGPKTVAALLNTYATNTAEGVFFDFGAKGTLLLAGVDRKADLADDILLV</sequence>
<evidence type="ECO:0000256" key="2">
    <source>
        <dbReference type="ARBA" id="ARBA00022525"/>
    </source>
</evidence>
<evidence type="ECO:0000313" key="3">
    <source>
        <dbReference type="EMBL" id="GGO26214.1"/>
    </source>
</evidence>
<dbReference type="EMBL" id="BMLP01000001">
    <property type="protein sequence ID" value="GGO26214.1"/>
    <property type="molecule type" value="Genomic_DNA"/>
</dbReference>
<keyword evidence="4" id="KW-1185">Reference proteome</keyword>
<dbReference type="Pfam" id="PF00353">
    <property type="entry name" value="HemolysinCabind"/>
    <property type="match status" value="1"/>
</dbReference>
<dbReference type="PANTHER" id="PTHR38340">
    <property type="entry name" value="S-LAYER PROTEIN"/>
    <property type="match status" value="1"/>
</dbReference>
<dbReference type="InterPro" id="IPR015943">
    <property type="entry name" value="WD40/YVTN_repeat-like_dom_sf"/>
</dbReference>
<protein>
    <recommendedName>
        <fullName evidence="5">Hemolysin-type calcium-binding repeat-containing protein</fullName>
    </recommendedName>
</protein>
<dbReference type="InterPro" id="IPR050557">
    <property type="entry name" value="RTX_toxin/Mannuronan_C5-epim"/>
</dbReference>
<dbReference type="OrthoDB" id="423072at2"/>
<dbReference type="GO" id="GO:0005509">
    <property type="term" value="F:calcium ion binding"/>
    <property type="evidence" value="ECO:0007669"/>
    <property type="project" value="InterPro"/>
</dbReference>
<name>A0A918DB60_9RHOB</name>
<comment type="subcellular location">
    <subcellularLocation>
        <location evidence="1">Secreted</location>
    </subcellularLocation>
</comment>
<dbReference type="Proteomes" id="UP000598196">
    <property type="component" value="Unassembled WGS sequence"/>
</dbReference>
<accession>A0A918DB60</accession>
<organism evidence="3 4">
    <name type="scientific">Gemmobacter aquaticus</name>
    <dbReference type="NCBI Taxonomy" id="490185"/>
    <lineage>
        <taxon>Bacteria</taxon>
        <taxon>Pseudomonadati</taxon>
        <taxon>Pseudomonadota</taxon>
        <taxon>Alphaproteobacteria</taxon>
        <taxon>Rhodobacterales</taxon>
        <taxon>Paracoccaceae</taxon>
        <taxon>Gemmobacter</taxon>
    </lineage>
</organism>
<dbReference type="SUPFAM" id="SSF51120">
    <property type="entry name" value="beta-Roll"/>
    <property type="match status" value="1"/>
</dbReference>
<evidence type="ECO:0008006" key="5">
    <source>
        <dbReference type="Google" id="ProtNLM"/>
    </source>
</evidence>
<reference evidence="3 4" key="1">
    <citation type="journal article" date="2014" name="Int. J. Syst. Evol. Microbiol.">
        <title>Complete genome sequence of Corynebacterium casei LMG S-19264T (=DSM 44701T), isolated from a smear-ripened cheese.</title>
        <authorList>
            <consortium name="US DOE Joint Genome Institute (JGI-PGF)"/>
            <person name="Walter F."/>
            <person name="Albersmeier A."/>
            <person name="Kalinowski J."/>
            <person name="Ruckert C."/>
        </authorList>
    </citation>
    <scope>NUCLEOTIDE SEQUENCE [LARGE SCALE GENOMIC DNA]</scope>
    <source>
        <strain evidence="3 4">CGMCC 1.7029</strain>
    </source>
</reference>
<dbReference type="Gene3D" id="2.150.10.10">
    <property type="entry name" value="Serralysin-like metalloprotease, C-terminal"/>
    <property type="match status" value="1"/>
</dbReference>
<dbReference type="GO" id="GO:0005576">
    <property type="term" value="C:extracellular region"/>
    <property type="evidence" value="ECO:0007669"/>
    <property type="project" value="UniProtKB-SubCell"/>
</dbReference>
<dbReference type="InterPro" id="IPR011049">
    <property type="entry name" value="Serralysin-like_metalloprot_C"/>
</dbReference>
<dbReference type="PRINTS" id="PR00313">
    <property type="entry name" value="CABNDNGRPT"/>
</dbReference>
<dbReference type="RefSeq" id="WP_146285552.1">
    <property type="nucleotide sequence ID" value="NZ_BMLP01000001.1"/>
</dbReference>
<dbReference type="Gene3D" id="2.130.10.10">
    <property type="entry name" value="YVTN repeat-like/Quinoprotein amine dehydrogenase"/>
    <property type="match status" value="1"/>
</dbReference>
<dbReference type="PANTHER" id="PTHR38340:SF1">
    <property type="entry name" value="S-LAYER PROTEIN"/>
    <property type="match status" value="1"/>
</dbReference>
<dbReference type="SUPFAM" id="SSF69304">
    <property type="entry name" value="Tricorn protease N-terminal domain"/>
    <property type="match status" value="1"/>
</dbReference>
<proteinExistence type="predicted"/>
<keyword evidence="2" id="KW-0964">Secreted</keyword>
<evidence type="ECO:0000313" key="4">
    <source>
        <dbReference type="Proteomes" id="UP000598196"/>
    </source>
</evidence>
<evidence type="ECO:0000256" key="1">
    <source>
        <dbReference type="ARBA" id="ARBA00004613"/>
    </source>
</evidence>
<gene>
    <name evidence="3" type="ORF">GCM10010991_06750</name>
</gene>
<comment type="caution">
    <text evidence="3">The sequence shown here is derived from an EMBL/GenBank/DDBJ whole genome shotgun (WGS) entry which is preliminary data.</text>
</comment>
<dbReference type="AlphaFoldDB" id="A0A918DB60"/>